<name>A0A2N1MNV6_9GLOM</name>
<dbReference type="VEuPathDB" id="FungiDB:RhiirFUN_013649"/>
<reference evidence="2 3" key="2">
    <citation type="submission" date="2017-10" db="EMBL/GenBank/DDBJ databases">
        <title>Extensive intraspecific genome diversity in a model arbuscular mycorrhizal fungus.</title>
        <authorList>
            <person name="Chen E.C.H."/>
            <person name="Morin E."/>
            <person name="Baudet D."/>
            <person name="Noel J."/>
            <person name="Ndikumana S."/>
            <person name="Charron P."/>
            <person name="St-Onge C."/>
            <person name="Giorgi J."/>
            <person name="Grigoriev I.V."/>
            <person name="Roux C."/>
            <person name="Martin F.M."/>
            <person name="Corradi N."/>
        </authorList>
    </citation>
    <scope>NUCLEOTIDE SEQUENCE [LARGE SCALE GENOMIC DNA]</scope>
    <source>
        <strain evidence="2 3">C2</strain>
    </source>
</reference>
<proteinExistence type="predicted"/>
<dbReference type="AlphaFoldDB" id="A0A2N1MNV6"/>
<reference evidence="2 3" key="1">
    <citation type="submission" date="2016-04" db="EMBL/GenBank/DDBJ databases">
        <title>Genome analyses suggest a sexual origin of heterokaryosis in a supposedly ancient asexual fungus.</title>
        <authorList>
            <person name="Ropars J."/>
            <person name="Sedzielewska K."/>
            <person name="Noel J."/>
            <person name="Charron P."/>
            <person name="Farinelli L."/>
            <person name="Marton T."/>
            <person name="Kruger M."/>
            <person name="Pelin A."/>
            <person name="Brachmann A."/>
            <person name="Corradi N."/>
        </authorList>
    </citation>
    <scope>NUCLEOTIDE SEQUENCE [LARGE SCALE GENOMIC DNA]</scope>
    <source>
        <strain evidence="2 3">C2</strain>
    </source>
</reference>
<organism evidence="2 3">
    <name type="scientific">Rhizophagus irregularis</name>
    <dbReference type="NCBI Taxonomy" id="588596"/>
    <lineage>
        <taxon>Eukaryota</taxon>
        <taxon>Fungi</taxon>
        <taxon>Fungi incertae sedis</taxon>
        <taxon>Mucoromycota</taxon>
        <taxon>Glomeromycotina</taxon>
        <taxon>Glomeromycetes</taxon>
        <taxon>Glomerales</taxon>
        <taxon>Glomeraceae</taxon>
        <taxon>Rhizophagus</taxon>
    </lineage>
</organism>
<dbReference type="EMBL" id="LLXL01001679">
    <property type="protein sequence ID" value="PKK63320.1"/>
    <property type="molecule type" value="Genomic_DNA"/>
</dbReference>
<sequence>MIRQQHNFRPYFTLIKNPNNYTNALAVCNYCITKHGGIGAAQIKPECYTVNRTRLCRSHLAKCSNFREYVDDDEVQEILALSVPEDNKKKRKELNKDDKNDDSTEENNFSKRRRLSTSSSITQLSSFSHQSSIINFYRRSLSTSELSLFEILLLRLIVSNGLPFTFVENEETIAIFQFIAPGIKLPK</sequence>
<accession>A0A2N1MNV6</accession>
<gene>
    <name evidence="2" type="ORF">RhiirC2_143130</name>
</gene>
<protein>
    <recommendedName>
        <fullName evidence="4">BED-type domain-containing protein</fullName>
    </recommendedName>
</protein>
<comment type="caution">
    <text evidence="2">The sequence shown here is derived from an EMBL/GenBank/DDBJ whole genome shotgun (WGS) entry which is preliminary data.</text>
</comment>
<dbReference type="VEuPathDB" id="FungiDB:RhiirA1_481595"/>
<dbReference type="Proteomes" id="UP000233469">
    <property type="component" value="Unassembled WGS sequence"/>
</dbReference>
<feature type="region of interest" description="Disordered" evidence="1">
    <location>
        <begin position="90"/>
        <end position="116"/>
    </location>
</feature>
<dbReference type="VEuPathDB" id="FungiDB:FUN_024056"/>
<evidence type="ECO:0000313" key="3">
    <source>
        <dbReference type="Proteomes" id="UP000233469"/>
    </source>
</evidence>
<evidence type="ECO:0008006" key="4">
    <source>
        <dbReference type="Google" id="ProtNLM"/>
    </source>
</evidence>
<evidence type="ECO:0000256" key="1">
    <source>
        <dbReference type="SAM" id="MobiDB-lite"/>
    </source>
</evidence>
<evidence type="ECO:0000313" key="2">
    <source>
        <dbReference type="EMBL" id="PKK63320.1"/>
    </source>
</evidence>